<dbReference type="STRING" id="68775.A0A5C3LKH4"/>
<reference evidence="3 4" key="1">
    <citation type="journal article" date="2019" name="Nat. Ecol. Evol.">
        <title>Megaphylogeny resolves global patterns of mushroom evolution.</title>
        <authorList>
            <person name="Varga T."/>
            <person name="Krizsan K."/>
            <person name="Foldi C."/>
            <person name="Dima B."/>
            <person name="Sanchez-Garcia M."/>
            <person name="Sanchez-Ramirez S."/>
            <person name="Szollosi G.J."/>
            <person name="Szarkandi J.G."/>
            <person name="Papp V."/>
            <person name="Albert L."/>
            <person name="Andreopoulos W."/>
            <person name="Angelini C."/>
            <person name="Antonin V."/>
            <person name="Barry K.W."/>
            <person name="Bougher N.L."/>
            <person name="Buchanan P."/>
            <person name="Buyck B."/>
            <person name="Bense V."/>
            <person name="Catcheside P."/>
            <person name="Chovatia M."/>
            <person name="Cooper J."/>
            <person name="Damon W."/>
            <person name="Desjardin D."/>
            <person name="Finy P."/>
            <person name="Geml J."/>
            <person name="Haridas S."/>
            <person name="Hughes K."/>
            <person name="Justo A."/>
            <person name="Karasinski D."/>
            <person name="Kautmanova I."/>
            <person name="Kiss B."/>
            <person name="Kocsube S."/>
            <person name="Kotiranta H."/>
            <person name="LaButti K.M."/>
            <person name="Lechner B.E."/>
            <person name="Liimatainen K."/>
            <person name="Lipzen A."/>
            <person name="Lukacs Z."/>
            <person name="Mihaltcheva S."/>
            <person name="Morgado L.N."/>
            <person name="Niskanen T."/>
            <person name="Noordeloos M.E."/>
            <person name="Ohm R.A."/>
            <person name="Ortiz-Santana B."/>
            <person name="Ovrebo C."/>
            <person name="Racz N."/>
            <person name="Riley R."/>
            <person name="Savchenko A."/>
            <person name="Shiryaev A."/>
            <person name="Soop K."/>
            <person name="Spirin V."/>
            <person name="Szebenyi C."/>
            <person name="Tomsovsky M."/>
            <person name="Tulloss R.E."/>
            <person name="Uehling J."/>
            <person name="Grigoriev I.V."/>
            <person name="Vagvolgyi C."/>
            <person name="Papp T."/>
            <person name="Martin F.M."/>
            <person name="Miettinen O."/>
            <person name="Hibbett D.S."/>
            <person name="Nagy L.G."/>
        </authorList>
    </citation>
    <scope>NUCLEOTIDE SEQUENCE [LARGE SCALE GENOMIC DNA]</scope>
    <source>
        <strain evidence="3 4">CBS 166.37</strain>
    </source>
</reference>
<dbReference type="InterPro" id="IPR013785">
    <property type="entry name" value="Aldolase_TIM"/>
</dbReference>
<dbReference type="SUPFAM" id="SSF51569">
    <property type="entry name" value="Aldolase"/>
    <property type="match status" value="1"/>
</dbReference>
<protein>
    <submittedName>
        <fullName evidence="3">Uncharacterized protein</fullName>
    </submittedName>
</protein>
<dbReference type="GO" id="GO:0006098">
    <property type="term" value="P:pentose-phosphate shunt"/>
    <property type="evidence" value="ECO:0007669"/>
    <property type="project" value="UniProtKB-UniPathway"/>
</dbReference>
<evidence type="ECO:0000256" key="1">
    <source>
        <dbReference type="ARBA" id="ARBA00023270"/>
    </source>
</evidence>
<keyword evidence="4" id="KW-1185">Reference proteome</keyword>
<dbReference type="Proteomes" id="UP000308652">
    <property type="component" value="Unassembled WGS sequence"/>
</dbReference>
<gene>
    <name evidence="3" type="ORF">BDQ12DRAFT_773456</name>
</gene>
<feature type="compositionally biased region" description="Polar residues" evidence="2">
    <location>
        <begin position="275"/>
        <end position="285"/>
    </location>
</feature>
<accession>A0A5C3LKH4</accession>
<feature type="non-terminal residue" evidence="3">
    <location>
        <position position="1"/>
    </location>
</feature>
<dbReference type="PANTHER" id="PTHR10683:SF18">
    <property type="entry name" value="TRANSALDOLASE"/>
    <property type="match status" value="1"/>
</dbReference>
<keyword evidence="1" id="KW-0704">Schiff base</keyword>
<feature type="region of interest" description="Disordered" evidence="2">
    <location>
        <begin position="270"/>
        <end position="314"/>
    </location>
</feature>
<dbReference type="OrthoDB" id="2015515at2759"/>
<name>A0A5C3LKH4_9AGAR</name>
<evidence type="ECO:0000313" key="3">
    <source>
        <dbReference type="EMBL" id="TFK32406.1"/>
    </source>
</evidence>
<organism evidence="3 4">
    <name type="scientific">Crucibulum laeve</name>
    <dbReference type="NCBI Taxonomy" id="68775"/>
    <lineage>
        <taxon>Eukaryota</taxon>
        <taxon>Fungi</taxon>
        <taxon>Dikarya</taxon>
        <taxon>Basidiomycota</taxon>
        <taxon>Agaricomycotina</taxon>
        <taxon>Agaricomycetes</taxon>
        <taxon>Agaricomycetidae</taxon>
        <taxon>Agaricales</taxon>
        <taxon>Agaricineae</taxon>
        <taxon>Nidulariaceae</taxon>
        <taxon>Crucibulum</taxon>
    </lineage>
</organism>
<dbReference type="Gene3D" id="3.20.20.70">
    <property type="entry name" value="Aldolase class I"/>
    <property type="match status" value="1"/>
</dbReference>
<evidence type="ECO:0000256" key="2">
    <source>
        <dbReference type="SAM" id="MobiDB-lite"/>
    </source>
</evidence>
<feature type="compositionally biased region" description="Basic and acidic residues" evidence="2">
    <location>
        <begin position="301"/>
        <end position="314"/>
    </location>
</feature>
<dbReference type="UniPathway" id="UPA00115">
    <property type="reaction ID" value="UER00414"/>
</dbReference>
<dbReference type="AlphaFoldDB" id="A0A5C3LKH4"/>
<dbReference type="GO" id="GO:0005975">
    <property type="term" value="P:carbohydrate metabolic process"/>
    <property type="evidence" value="ECO:0007669"/>
    <property type="project" value="InterPro"/>
</dbReference>
<dbReference type="EMBL" id="ML213676">
    <property type="protein sequence ID" value="TFK32406.1"/>
    <property type="molecule type" value="Genomic_DNA"/>
</dbReference>
<proteinExistence type="predicted"/>
<evidence type="ECO:0000313" key="4">
    <source>
        <dbReference type="Proteomes" id="UP000308652"/>
    </source>
</evidence>
<dbReference type="Pfam" id="PF00923">
    <property type="entry name" value="TAL_FSA"/>
    <property type="match status" value="1"/>
</dbReference>
<dbReference type="InterPro" id="IPR001585">
    <property type="entry name" value="TAL/FSA"/>
</dbReference>
<dbReference type="PANTHER" id="PTHR10683">
    <property type="entry name" value="TRANSALDOLASE"/>
    <property type="match status" value="1"/>
</dbReference>
<sequence length="331" mass="37501">LFELGYAISDRISGPHFTYVDPRRHRETIAMIENARRLSYLFQRGGFSKDDIMISIPATEEGIWATHHLRKDEIKVNLYLVSGIMHAATCAEAGAAAITIPVGRILDLFERQQYKGCQHLSTHPGIAIILSILAYFRINRVPTRVIGAGFREFAEIGALGGFDAVSISEHHLDRLKWRSEIVSSPNDNSVASTRGRQAKYPTQFLASRTKQFMKGFAPSSRRMAYRILTGALEELKLGMDKIDSAVSTELRRQYSLETLDLQTLYRDITSKKKTTQTPESNPTARSQKEKYSGYMTSKTSRKVEGLFKDEKSSMSEFRDLHRSMMDSDEVF</sequence>